<evidence type="ECO:0000313" key="7">
    <source>
        <dbReference type="Proteomes" id="UP000178841"/>
    </source>
</evidence>
<keyword evidence="5" id="KW-1133">Transmembrane helix</keyword>
<keyword evidence="4" id="KW-0106">Calcium</keyword>
<evidence type="ECO:0000256" key="2">
    <source>
        <dbReference type="ARBA" id="ARBA00022525"/>
    </source>
</evidence>
<evidence type="ECO:0000256" key="3">
    <source>
        <dbReference type="ARBA" id="ARBA00022729"/>
    </source>
</evidence>
<dbReference type="Pfam" id="PF18884">
    <property type="entry name" value="TSP3_bac"/>
    <property type="match status" value="1"/>
</dbReference>
<name>A0A1G2CSH3_9BACT</name>
<keyword evidence="5" id="KW-0472">Membrane</keyword>
<sequence>MHQYFLANKNIIIASLIGMSLVGFSYFSSRDFSSQVIFKNAAEKINSESITLGQLVGKDTDGDGISDWEEVLWGTDPAQKASNLDGTPDNVYVEKRRALAEEKDPKTTGPAGDKINETDVLARQIFAAVSSLQNSGNLNADVVQNLSKSLAETAVQENIEVHYAPKDMRMVPVNKDTIVAYGEGLGELITKYQKSDLGDELVVIAQALKDDSASGLEKLDDYILLYQNAARDLISVATPNDVAPTYLLIINNYYNISLTLQKMKLIFENPIVGFSGLTQYSKENQSLLENTNSLGAYFAKNAILFNK</sequence>
<organism evidence="6 7">
    <name type="scientific">Candidatus Lloydbacteria bacterium RIFCSPHIGHO2_01_FULL_41_20</name>
    <dbReference type="NCBI Taxonomy" id="1798657"/>
    <lineage>
        <taxon>Bacteria</taxon>
        <taxon>Candidatus Lloydiibacteriota</taxon>
    </lineage>
</organism>
<evidence type="ECO:0000256" key="1">
    <source>
        <dbReference type="ARBA" id="ARBA00004613"/>
    </source>
</evidence>
<dbReference type="AlphaFoldDB" id="A0A1G2CSH3"/>
<gene>
    <name evidence="6" type="ORF">A2648_01100</name>
</gene>
<keyword evidence="5" id="KW-0812">Transmembrane</keyword>
<dbReference type="Proteomes" id="UP000178841">
    <property type="component" value="Unassembled WGS sequence"/>
</dbReference>
<feature type="transmembrane region" description="Helical" evidence="5">
    <location>
        <begin position="12"/>
        <end position="29"/>
    </location>
</feature>
<keyword evidence="3" id="KW-0732">Signal</keyword>
<evidence type="ECO:0000256" key="5">
    <source>
        <dbReference type="SAM" id="Phobius"/>
    </source>
</evidence>
<protein>
    <recommendedName>
        <fullName evidence="8">Thrombospondin type 3 repeat superfamily protein</fullName>
    </recommendedName>
</protein>
<accession>A0A1G2CSH3</accession>
<comment type="caution">
    <text evidence="6">The sequence shown here is derived from an EMBL/GenBank/DDBJ whole genome shotgun (WGS) entry which is preliminary data.</text>
</comment>
<evidence type="ECO:0008006" key="8">
    <source>
        <dbReference type="Google" id="ProtNLM"/>
    </source>
</evidence>
<comment type="subcellular location">
    <subcellularLocation>
        <location evidence="1">Secreted</location>
    </subcellularLocation>
</comment>
<dbReference type="STRING" id="1798657.A2648_01100"/>
<evidence type="ECO:0000256" key="4">
    <source>
        <dbReference type="ARBA" id="ARBA00022837"/>
    </source>
</evidence>
<keyword evidence="2" id="KW-0964">Secreted</keyword>
<reference evidence="6 7" key="1">
    <citation type="journal article" date="2016" name="Nat. Commun.">
        <title>Thousands of microbial genomes shed light on interconnected biogeochemical processes in an aquifer system.</title>
        <authorList>
            <person name="Anantharaman K."/>
            <person name="Brown C.T."/>
            <person name="Hug L.A."/>
            <person name="Sharon I."/>
            <person name="Castelle C.J."/>
            <person name="Probst A.J."/>
            <person name="Thomas B.C."/>
            <person name="Singh A."/>
            <person name="Wilkins M.J."/>
            <person name="Karaoz U."/>
            <person name="Brodie E.L."/>
            <person name="Williams K.H."/>
            <person name="Hubbard S.S."/>
            <person name="Banfield J.F."/>
        </authorList>
    </citation>
    <scope>NUCLEOTIDE SEQUENCE [LARGE SCALE GENOMIC DNA]</scope>
</reference>
<dbReference type="InterPro" id="IPR059100">
    <property type="entry name" value="TSP3_bac"/>
</dbReference>
<dbReference type="EMBL" id="MHLH01000008">
    <property type="protein sequence ID" value="OGZ04326.1"/>
    <property type="molecule type" value="Genomic_DNA"/>
</dbReference>
<evidence type="ECO:0000313" key="6">
    <source>
        <dbReference type="EMBL" id="OGZ04326.1"/>
    </source>
</evidence>
<proteinExistence type="predicted"/>